<reference evidence="2" key="2">
    <citation type="submission" date="2021-04" db="EMBL/GenBank/DDBJ databases">
        <authorList>
            <person name="Gilroy R."/>
        </authorList>
    </citation>
    <scope>NUCLEOTIDE SEQUENCE</scope>
    <source>
        <strain evidence="2">ChiGjej1B1-98</strain>
    </source>
</reference>
<dbReference type="PANTHER" id="PTHR43798">
    <property type="entry name" value="MONOACYLGLYCEROL LIPASE"/>
    <property type="match status" value="1"/>
</dbReference>
<evidence type="ECO:0000313" key="3">
    <source>
        <dbReference type="Proteomes" id="UP000824005"/>
    </source>
</evidence>
<evidence type="ECO:0000313" key="2">
    <source>
        <dbReference type="EMBL" id="HIY64861.1"/>
    </source>
</evidence>
<accession>A0A9D2C7C0</accession>
<protein>
    <submittedName>
        <fullName evidence="2">Alpha/beta hydrolase</fullName>
    </submittedName>
</protein>
<feature type="domain" description="AB hydrolase-1" evidence="1">
    <location>
        <begin position="193"/>
        <end position="405"/>
    </location>
</feature>
<reference evidence="2" key="1">
    <citation type="journal article" date="2021" name="PeerJ">
        <title>Extensive microbial diversity within the chicken gut microbiome revealed by metagenomics and culture.</title>
        <authorList>
            <person name="Gilroy R."/>
            <person name="Ravi A."/>
            <person name="Getino M."/>
            <person name="Pursley I."/>
            <person name="Horton D.L."/>
            <person name="Alikhan N.F."/>
            <person name="Baker D."/>
            <person name="Gharbi K."/>
            <person name="Hall N."/>
            <person name="Watson M."/>
            <person name="Adriaenssens E.M."/>
            <person name="Foster-Nyarko E."/>
            <person name="Jarju S."/>
            <person name="Secka A."/>
            <person name="Antonio M."/>
            <person name="Oren A."/>
            <person name="Chaudhuri R.R."/>
            <person name="La Ragione R."/>
            <person name="Hildebrand F."/>
            <person name="Pallen M.J."/>
        </authorList>
    </citation>
    <scope>NUCLEOTIDE SEQUENCE</scope>
    <source>
        <strain evidence="2">ChiGjej1B1-98</strain>
    </source>
</reference>
<keyword evidence="2" id="KW-0378">Hydrolase</keyword>
<dbReference type="GO" id="GO:0016787">
    <property type="term" value="F:hydrolase activity"/>
    <property type="evidence" value="ECO:0007669"/>
    <property type="project" value="UniProtKB-KW"/>
</dbReference>
<dbReference type="InterPro" id="IPR029058">
    <property type="entry name" value="AB_hydrolase_fold"/>
</dbReference>
<comment type="caution">
    <text evidence="2">The sequence shown here is derived from an EMBL/GenBank/DDBJ whole genome shotgun (WGS) entry which is preliminary data.</text>
</comment>
<gene>
    <name evidence="2" type="ORF">H9830_01115</name>
</gene>
<dbReference type="Pfam" id="PF12697">
    <property type="entry name" value="Abhydrolase_6"/>
    <property type="match status" value="1"/>
</dbReference>
<organism evidence="2 3">
    <name type="scientific">Candidatus Agrococcus pullicola</name>
    <dbReference type="NCBI Taxonomy" id="2838429"/>
    <lineage>
        <taxon>Bacteria</taxon>
        <taxon>Bacillati</taxon>
        <taxon>Actinomycetota</taxon>
        <taxon>Actinomycetes</taxon>
        <taxon>Micrococcales</taxon>
        <taxon>Microbacteriaceae</taxon>
        <taxon>Agrococcus</taxon>
    </lineage>
</organism>
<dbReference type="PANTHER" id="PTHR43798:SF33">
    <property type="entry name" value="HYDROLASE, PUTATIVE (AFU_ORTHOLOGUE AFUA_2G14860)-RELATED"/>
    <property type="match status" value="1"/>
</dbReference>
<evidence type="ECO:0000259" key="1">
    <source>
        <dbReference type="Pfam" id="PF12697"/>
    </source>
</evidence>
<dbReference type="Gene3D" id="3.40.50.1820">
    <property type="entry name" value="alpha/beta hydrolase"/>
    <property type="match status" value="1"/>
</dbReference>
<dbReference type="Proteomes" id="UP000824005">
    <property type="component" value="Unassembled WGS sequence"/>
</dbReference>
<dbReference type="InterPro" id="IPR000073">
    <property type="entry name" value="AB_hydrolase_1"/>
</dbReference>
<dbReference type="InterPro" id="IPR050266">
    <property type="entry name" value="AB_hydrolase_sf"/>
</dbReference>
<sequence length="418" mass="45646">MNTTSATDRARTPSLPLQPEALRRLRADPRFEELSRGASVAFTFATPSAGTVIGVHEGRLQFEGEPAFSITANREIWERLLAPVPNAGDQNIHALIRSGDAVFEGDALTFAQNLHLVHRVIDVAREANGNEDSQPQGHRPLILRGQYVRVDIPDHGQCDIYVERAGTGTPILCLPTAGSDTKQYHGLITETDLTDRYEIIAFDLPWHGKSNPAWGRRSTSYRLDSASYVGAIAAVTRALELSQPPALLGVSMAGAAVVEAIATLPKMFAGAVACQVGPRLAGRRTGWLRSALVNESLHVPEWTRVLMSPRSPAEMRDRVWWGYSQGGFGTYDADIAYYSESWDIDNVSPSLDLASPTIVVLSGAYDTSVPTSASQELAGAIPNSVFRVMPELGHFPHAENPRVFSEYLEWALQQFLDS</sequence>
<name>A0A9D2C7C0_9MICO</name>
<dbReference type="AlphaFoldDB" id="A0A9D2C7C0"/>
<dbReference type="GO" id="GO:0016020">
    <property type="term" value="C:membrane"/>
    <property type="evidence" value="ECO:0007669"/>
    <property type="project" value="TreeGrafter"/>
</dbReference>
<dbReference type="EMBL" id="DXDC01000030">
    <property type="protein sequence ID" value="HIY64861.1"/>
    <property type="molecule type" value="Genomic_DNA"/>
</dbReference>
<proteinExistence type="predicted"/>
<dbReference type="SUPFAM" id="SSF53474">
    <property type="entry name" value="alpha/beta-Hydrolases"/>
    <property type="match status" value="1"/>
</dbReference>